<keyword evidence="3" id="KW-1185">Reference proteome</keyword>
<dbReference type="Proteomes" id="UP000296049">
    <property type="component" value="Unassembled WGS sequence"/>
</dbReference>
<protein>
    <submittedName>
        <fullName evidence="2">Uncharacterized protein</fullName>
    </submittedName>
</protein>
<evidence type="ECO:0000313" key="2">
    <source>
        <dbReference type="EMBL" id="EOB04410.1"/>
    </source>
</evidence>
<feature type="compositionally biased region" description="Basic and acidic residues" evidence="1">
    <location>
        <begin position="388"/>
        <end position="401"/>
    </location>
</feature>
<accession>R0LRQ6</accession>
<organism evidence="2 3">
    <name type="scientific">Anas platyrhynchos</name>
    <name type="common">Mallard</name>
    <name type="synonym">Anas boschas</name>
    <dbReference type="NCBI Taxonomy" id="8839"/>
    <lineage>
        <taxon>Eukaryota</taxon>
        <taxon>Metazoa</taxon>
        <taxon>Chordata</taxon>
        <taxon>Craniata</taxon>
        <taxon>Vertebrata</taxon>
        <taxon>Euteleostomi</taxon>
        <taxon>Archelosauria</taxon>
        <taxon>Archosauria</taxon>
        <taxon>Dinosauria</taxon>
        <taxon>Saurischia</taxon>
        <taxon>Theropoda</taxon>
        <taxon>Coelurosauria</taxon>
        <taxon>Aves</taxon>
        <taxon>Neognathae</taxon>
        <taxon>Galloanserae</taxon>
        <taxon>Anseriformes</taxon>
        <taxon>Anatidae</taxon>
        <taxon>Anatinae</taxon>
        <taxon>Anas</taxon>
    </lineage>
</organism>
<reference evidence="3" key="1">
    <citation type="journal article" date="2013" name="Nat. Genet.">
        <title>The duck genome and transcriptome provide insight into an avian influenza virus reservoir species.</title>
        <authorList>
            <person name="Huang Y."/>
            <person name="Li Y."/>
            <person name="Burt D.W."/>
            <person name="Chen H."/>
            <person name="Zhang Y."/>
            <person name="Qian W."/>
            <person name="Kim H."/>
            <person name="Gan S."/>
            <person name="Zhao Y."/>
            <person name="Li J."/>
            <person name="Yi K."/>
            <person name="Feng H."/>
            <person name="Zhu P."/>
            <person name="Li B."/>
            <person name="Liu Q."/>
            <person name="Fairley S."/>
            <person name="Magor K.E."/>
            <person name="Du Z."/>
            <person name="Hu X."/>
            <person name="Goodman L."/>
            <person name="Tafer H."/>
            <person name="Vignal A."/>
            <person name="Lee T."/>
            <person name="Kim K.W."/>
            <person name="Sheng Z."/>
            <person name="An Y."/>
            <person name="Searle S."/>
            <person name="Herrero J."/>
            <person name="Groenen M.A."/>
            <person name="Crooijmans R.P."/>
            <person name="Faraut T."/>
            <person name="Cai Q."/>
            <person name="Webster R.G."/>
            <person name="Aldridge J.R."/>
            <person name="Warren W.C."/>
            <person name="Bartschat S."/>
            <person name="Kehr S."/>
            <person name="Marz M."/>
            <person name="Stadler P.F."/>
            <person name="Smith J."/>
            <person name="Kraus R.H."/>
            <person name="Zhao Y."/>
            <person name="Ren L."/>
            <person name="Fei J."/>
            <person name="Morisson M."/>
            <person name="Kaiser P."/>
            <person name="Griffin D.K."/>
            <person name="Rao M."/>
            <person name="Pitel F."/>
            <person name="Wang J."/>
            <person name="Li N."/>
        </authorList>
    </citation>
    <scope>NUCLEOTIDE SEQUENCE [LARGE SCALE GENOMIC DNA]</scope>
</reference>
<sequence>MYKIIYSTGGRAVRKGRRSPKTFFPTHPRNIALRRGDVKSAKSCTGPFAISAGISLSFSVPRCHGVVEESLYEKGEKRKMVRKRFCRDVGATTKISAFSPKREQLLRKRASLAAHFPSGPFENGSISGYQAFKGEFLKGHVGRQQKAAIHGRSEERQASPRGCRQRLCSGAWSCGARAHGCLRPPGISRRLPAFKRLVSGFYFSVSKQRASLREDALAGSVTPSKEKGDACVLGKREWKELESGESEIPCRDSQQPLATPAGPLGCSADGCARPSGLKPKDGLFPHPSAFGVEYGEIYVHKYSRQPAPPKAVGPGSLDPVVLSLSAEHSPLMDDDLRRSAVGARAPTRSTPALLQGAAAGPGLAMSPGSGDSRWPSLCPLPTRGPQGGKEEVKRAQKDRGRQHPRGASAGTAAKGAQQPEAQKAPRPGACQPFESFSALQTASTTEAEAARQATKLSISVSPLAFRRAAPASGQLLQENKVPKMPAAPFSRAVAQAGRQAGQQPEASRQNSTATLRNAGSSDQWIHNSRPSRYGVSLMRLMGADCMYKEDNRSLRRAMSPLGNLSLQMGKTRRFVVVSLDARILREQQRAVEAAGSPCNGRKCAICLLERAATARCELLQRRCCSPERVACIFPRVKTLTKSSNSLMDRVLEVDKAQTSGRAHGCGRTPCRQFLQACERVCVGFILLTCVAPQLTSLAPVALVAELKAAQWKHRDRMRDAEQPRWSLARGPGGVDGFRQNPSQQRVKDLFPLRPMAKLQWTRARDLHPLQDGVTKLMDILQNRAPRQKKQQIKTLN</sequence>
<name>R0LRQ6_ANAPL</name>
<gene>
    <name evidence="2" type="ORF">Anapl_10646</name>
</gene>
<evidence type="ECO:0000313" key="3">
    <source>
        <dbReference type="Proteomes" id="UP000296049"/>
    </source>
</evidence>
<dbReference type="EMBL" id="KB742793">
    <property type="protein sequence ID" value="EOB04410.1"/>
    <property type="molecule type" value="Genomic_DNA"/>
</dbReference>
<feature type="compositionally biased region" description="Low complexity" evidence="1">
    <location>
        <begin position="491"/>
        <end position="503"/>
    </location>
</feature>
<feature type="compositionally biased region" description="Polar residues" evidence="1">
    <location>
        <begin position="504"/>
        <end position="527"/>
    </location>
</feature>
<dbReference type="AlphaFoldDB" id="R0LRQ6"/>
<feature type="region of interest" description="Disordered" evidence="1">
    <location>
        <begin position="491"/>
        <end position="527"/>
    </location>
</feature>
<feature type="region of interest" description="Disordered" evidence="1">
    <location>
        <begin position="342"/>
        <end position="432"/>
    </location>
</feature>
<evidence type="ECO:0000256" key="1">
    <source>
        <dbReference type="SAM" id="MobiDB-lite"/>
    </source>
</evidence>
<proteinExistence type="predicted"/>
<feature type="compositionally biased region" description="Low complexity" evidence="1">
    <location>
        <begin position="351"/>
        <end position="364"/>
    </location>
</feature>